<dbReference type="InterPro" id="IPR000219">
    <property type="entry name" value="DH_dom"/>
</dbReference>
<dbReference type="SMART" id="SM00325">
    <property type="entry name" value="RhoGEF"/>
    <property type="match status" value="1"/>
</dbReference>
<dbReference type="SUPFAM" id="SSF48065">
    <property type="entry name" value="DBL homology domain (DH-domain)"/>
    <property type="match status" value="1"/>
</dbReference>
<accession>A0A8H4VVG6</accession>
<feature type="compositionally biased region" description="Low complexity" evidence="1">
    <location>
        <begin position="32"/>
        <end position="74"/>
    </location>
</feature>
<feature type="region of interest" description="Disordered" evidence="1">
    <location>
        <begin position="310"/>
        <end position="352"/>
    </location>
</feature>
<feature type="compositionally biased region" description="Pro residues" evidence="1">
    <location>
        <begin position="20"/>
        <end position="31"/>
    </location>
</feature>
<evidence type="ECO:0000313" key="3">
    <source>
        <dbReference type="EMBL" id="KAF4623697.1"/>
    </source>
</evidence>
<feature type="domain" description="DH" evidence="2">
    <location>
        <begin position="78"/>
        <end position="259"/>
    </location>
</feature>
<feature type="compositionally biased region" description="Pro residues" evidence="1">
    <location>
        <begin position="728"/>
        <end position="737"/>
    </location>
</feature>
<feature type="region of interest" description="Disordered" evidence="1">
    <location>
        <begin position="497"/>
        <end position="762"/>
    </location>
</feature>
<reference evidence="3 4" key="1">
    <citation type="submission" date="2019-12" db="EMBL/GenBank/DDBJ databases">
        <authorList>
            <person name="Floudas D."/>
            <person name="Bentzer J."/>
            <person name="Ahren D."/>
            <person name="Johansson T."/>
            <person name="Persson P."/>
            <person name="Tunlid A."/>
        </authorList>
    </citation>
    <scope>NUCLEOTIDE SEQUENCE [LARGE SCALE GENOMIC DNA]</scope>
    <source>
        <strain evidence="3 4">CBS 102.39</strain>
    </source>
</reference>
<feature type="compositionally biased region" description="Low complexity" evidence="1">
    <location>
        <begin position="668"/>
        <end position="678"/>
    </location>
</feature>
<dbReference type="Gene3D" id="1.20.900.10">
    <property type="entry name" value="Dbl homology (DH) domain"/>
    <property type="match status" value="1"/>
</dbReference>
<proteinExistence type="predicted"/>
<dbReference type="GO" id="GO:0031267">
    <property type="term" value="F:small GTPase binding"/>
    <property type="evidence" value="ECO:0007669"/>
    <property type="project" value="TreeGrafter"/>
</dbReference>
<dbReference type="Proteomes" id="UP000521872">
    <property type="component" value="Unassembled WGS sequence"/>
</dbReference>
<feature type="compositionally biased region" description="Polar residues" evidence="1">
    <location>
        <begin position="545"/>
        <end position="566"/>
    </location>
</feature>
<gene>
    <name evidence="3" type="ORF">D9613_001889</name>
</gene>
<dbReference type="AlphaFoldDB" id="A0A8H4VVG6"/>
<sequence>MNVPDAEQPFNSRAPSPIHALPPNPPSPPPKTAFSSSSPIFSSQTLVLPPADSLSSISSPSTPVTPTTPSVSADSKAKRSSPLTDLVDTEKAFVDQLTGIIRKVAAAWSRSNLPPPELDSMFRSIEGIYKANRGLHAKLKAISADPKSAGELGGLLIKWIDELAKPYETYCTKYCTGFDTWEPVQSNARLGPILLQFSSSNPAPSNAGTWTLDALFLLPKTRLKYYLKLYNRLLKNKDNRSLVEAVETLNRLMDTVEARASVKVGEKKHESLKAPTLQTEDEVVIDMRSQTSSPPTAEFASLRLLDVEAKTGSETSSNHGSVSGGERSSRESGATSMSRASTQTLSMPISDLERRLSTERTLDIFSMTPKAVKLQMSPPSLTFTREIRTSLDVVVRFTPRATGVEVVHRQGHLYLLSDLFLICERISPEDRVNSNEADMWLCYPPLSGKVLRVSDVNGQENALQVAIMRKEFIIIETDSLETRNQLMTHLKECIEFSGTLPPPSKQPPPPLPSFNTLPRMQPDIARNGSPVGTPAIDRTRENASPVATRSLSPAIQGQQNASSSESLPPAYATSEGRPPQVDNRRPRTSDGPHKPEPHLPPAPGPHHLRPSVSAQPLPRGPSFGPNNVLPPARSTSYVPGTNGNVTAGPSFSSPYGGQPFPGNPPPQQQQQAMFPNNPTRMQNAPYSSGSLPPSRPPSEPFNDPRNIHKAPSIRSLGSQYSQHDIPGHAPPLPPFHPGYPNNGGPIPRNNSFGSGLQPPQARPLLPSAQQRAVSMAMAEIPFNEPSPPNSPVQQPQQLGPVVSTISAQMKCKVFLQQHHAQWKSLGSAKLKLYREEPTNVKQLVVEADDKNKSVLISTIVLTDGVERVGKTGVAIELSDKGARTGIVYMIQLRNENSAGGLFDSLLAGSDRAR</sequence>
<dbReference type="GO" id="GO:0005085">
    <property type="term" value="F:guanyl-nucleotide exchange factor activity"/>
    <property type="evidence" value="ECO:0007669"/>
    <property type="project" value="InterPro"/>
</dbReference>
<name>A0A8H4VVG6_9AGAR</name>
<evidence type="ECO:0000256" key="1">
    <source>
        <dbReference type="SAM" id="MobiDB-lite"/>
    </source>
</evidence>
<feature type="compositionally biased region" description="Pro residues" evidence="1">
    <location>
        <begin position="500"/>
        <end position="512"/>
    </location>
</feature>
<feature type="compositionally biased region" description="Basic and acidic residues" evidence="1">
    <location>
        <begin position="582"/>
        <end position="597"/>
    </location>
</feature>
<protein>
    <recommendedName>
        <fullName evidence="2">DH domain-containing protein</fullName>
    </recommendedName>
</protein>
<dbReference type="PANTHER" id="PTHR45924:SF2">
    <property type="entry name" value="FI17866P1"/>
    <property type="match status" value="1"/>
</dbReference>
<comment type="caution">
    <text evidence="3">The sequence shown here is derived from an EMBL/GenBank/DDBJ whole genome shotgun (WGS) entry which is preliminary data.</text>
</comment>
<evidence type="ECO:0000259" key="2">
    <source>
        <dbReference type="PROSITE" id="PS50010"/>
    </source>
</evidence>
<organism evidence="3 4">
    <name type="scientific">Agrocybe pediades</name>
    <dbReference type="NCBI Taxonomy" id="84607"/>
    <lineage>
        <taxon>Eukaryota</taxon>
        <taxon>Fungi</taxon>
        <taxon>Dikarya</taxon>
        <taxon>Basidiomycota</taxon>
        <taxon>Agaricomycotina</taxon>
        <taxon>Agaricomycetes</taxon>
        <taxon>Agaricomycetidae</taxon>
        <taxon>Agaricales</taxon>
        <taxon>Agaricineae</taxon>
        <taxon>Strophariaceae</taxon>
        <taxon>Agrocybe</taxon>
    </lineage>
</organism>
<dbReference type="Pfam" id="PF00621">
    <property type="entry name" value="RhoGEF"/>
    <property type="match status" value="1"/>
</dbReference>
<feature type="region of interest" description="Disordered" evidence="1">
    <location>
        <begin position="1"/>
        <end position="84"/>
    </location>
</feature>
<feature type="compositionally biased region" description="Polar residues" evidence="1">
    <location>
        <begin position="334"/>
        <end position="347"/>
    </location>
</feature>
<feature type="compositionally biased region" description="Polar residues" evidence="1">
    <location>
        <begin position="633"/>
        <end position="653"/>
    </location>
</feature>
<dbReference type="PROSITE" id="PS50010">
    <property type="entry name" value="DH_2"/>
    <property type="match status" value="1"/>
</dbReference>
<dbReference type="EMBL" id="JAACJL010000001">
    <property type="protein sequence ID" value="KAF4623697.1"/>
    <property type="molecule type" value="Genomic_DNA"/>
</dbReference>
<evidence type="ECO:0000313" key="4">
    <source>
        <dbReference type="Proteomes" id="UP000521872"/>
    </source>
</evidence>
<dbReference type="PANTHER" id="PTHR45924">
    <property type="entry name" value="FI17866P1"/>
    <property type="match status" value="1"/>
</dbReference>
<keyword evidence="4" id="KW-1185">Reference proteome</keyword>
<dbReference type="InterPro" id="IPR035899">
    <property type="entry name" value="DBL_dom_sf"/>
</dbReference>